<evidence type="ECO:0000256" key="1">
    <source>
        <dbReference type="SAM" id="MobiDB-lite"/>
    </source>
</evidence>
<feature type="region of interest" description="Disordered" evidence="1">
    <location>
        <begin position="212"/>
        <end position="249"/>
    </location>
</feature>
<dbReference type="KEGG" id="kpin:30173765"/>
<accession>A0AAJ8MRD4</accession>
<feature type="region of interest" description="Disordered" evidence="1">
    <location>
        <begin position="452"/>
        <end position="472"/>
    </location>
</feature>
<dbReference type="AlphaFoldDB" id="A0AAJ8MRD4"/>
<reference evidence="2" key="2">
    <citation type="submission" date="2024-02" db="EMBL/GenBank/DDBJ databases">
        <title>Comparative genomics of Cryptococcus and Kwoniella reveals pathogenesis evolution and contrasting modes of karyotype evolution via chromosome fusion or intercentromeric recombination.</title>
        <authorList>
            <person name="Coelho M.A."/>
            <person name="David-Palma M."/>
            <person name="Shea T."/>
            <person name="Bowers K."/>
            <person name="McGinley-Smith S."/>
            <person name="Mohammad A.W."/>
            <person name="Gnirke A."/>
            <person name="Yurkov A.M."/>
            <person name="Nowrousian M."/>
            <person name="Sun S."/>
            <person name="Cuomo C.A."/>
            <person name="Heitman J."/>
        </authorList>
    </citation>
    <scope>NUCLEOTIDE SEQUENCE</scope>
    <source>
        <strain evidence="2">CBS 10737</strain>
    </source>
</reference>
<feature type="region of interest" description="Disordered" evidence="1">
    <location>
        <begin position="553"/>
        <end position="582"/>
    </location>
</feature>
<protein>
    <submittedName>
        <fullName evidence="2">Uncharacterized protein</fullName>
    </submittedName>
</protein>
<dbReference type="RefSeq" id="XP_070059548.1">
    <property type="nucleotide sequence ID" value="XM_070203447.1"/>
</dbReference>
<feature type="region of interest" description="Disordered" evidence="1">
    <location>
        <begin position="18"/>
        <end position="48"/>
    </location>
</feature>
<feature type="compositionally biased region" description="Low complexity" evidence="1">
    <location>
        <begin position="459"/>
        <end position="472"/>
    </location>
</feature>
<proteinExistence type="predicted"/>
<gene>
    <name evidence="2" type="ORF">I206_107061</name>
</gene>
<feature type="compositionally biased region" description="Low complexity" evidence="1">
    <location>
        <begin position="20"/>
        <end position="44"/>
    </location>
</feature>
<evidence type="ECO:0000313" key="3">
    <source>
        <dbReference type="Proteomes" id="UP000094020"/>
    </source>
</evidence>
<name>A0AAJ8MRD4_9TREE</name>
<keyword evidence="3" id="KW-1185">Reference proteome</keyword>
<feature type="compositionally biased region" description="Polar residues" evidence="1">
    <location>
        <begin position="561"/>
        <end position="582"/>
    </location>
</feature>
<dbReference type="Proteomes" id="UP000094020">
    <property type="component" value="Chromosome 10"/>
</dbReference>
<feature type="region of interest" description="Disordered" evidence="1">
    <location>
        <begin position="349"/>
        <end position="368"/>
    </location>
</feature>
<sequence length="627" mass="69315">MASTYSTSLDLAPIITSFPSSSGANRYSSSSTTSHASSSSWTPSRDSVCSNASEWSATLITPRAEKTFSIGVVSDEIHEDEEDKIEYIDLSGKESWWNTTDSRSARLPQDRKDDNEKVLDQWLDDSPTLPCSGKISETSTMPSLSLRKPLSSKRLGKMPARPGTPIRDSLGQGERKSGRNIFDVFDIEVNDQQNHDVFDSVSIRRPFTKHRTPIPVFPTAPIGPKIPSRASSRRPPALPSRDSSLKSLSAHLKSESQILIPSRPTHPHRPIPIRTFSHPPSCSSKRSSLKSHRRVSPILLQAISETPKDLDVSPDGSWALRQSLPKLGLAKSQPNLRSRNPDMTLKFKLKRSNSSNSNQDSTSDFMSLDAFPSSRKSFDVSDRTRESRASFSDMARTFLPRGALPESPSRMSLDGRPTITTNFGNLNKKSVKSSSNLLSGLKRSQSVRRPSLLGLPEWSPNSTTSSRSISDSYVVQLSPNSSKTLETLSISYGRDSPASSTHSGNTREEVLRVKYNNSRHSIASSISSKFNSFIEEDLLAVLDAEHWDWPSPPFRIERTESTPGLSTSGTLESMISPQTPSESEFVLHGEVEYLARAAKENKKNEDNGKAGRQMKWSNSIESLNIHL</sequence>
<feature type="region of interest" description="Disordered" evidence="1">
    <location>
        <begin position="261"/>
        <end position="290"/>
    </location>
</feature>
<feature type="region of interest" description="Disordered" evidence="1">
    <location>
        <begin position="400"/>
        <end position="427"/>
    </location>
</feature>
<feature type="compositionally biased region" description="Low complexity" evidence="1">
    <location>
        <begin position="272"/>
        <end position="286"/>
    </location>
</feature>
<organism evidence="2 3">
    <name type="scientific">Kwoniella pini CBS 10737</name>
    <dbReference type="NCBI Taxonomy" id="1296096"/>
    <lineage>
        <taxon>Eukaryota</taxon>
        <taxon>Fungi</taxon>
        <taxon>Dikarya</taxon>
        <taxon>Basidiomycota</taxon>
        <taxon>Agaricomycotina</taxon>
        <taxon>Tremellomycetes</taxon>
        <taxon>Tremellales</taxon>
        <taxon>Cryptococcaceae</taxon>
        <taxon>Kwoniella</taxon>
    </lineage>
</organism>
<reference evidence="2" key="1">
    <citation type="submission" date="2013-07" db="EMBL/GenBank/DDBJ databases">
        <authorList>
            <consortium name="The Broad Institute Genome Sequencing Platform"/>
            <person name="Cuomo C."/>
            <person name="Litvintseva A."/>
            <person name="Chen Y."/>
            <person name="Heitman J."/>
            <person name="Sun S."/>
            <person name="Springer D."/>
            <person name="Dromer F."/>
            <person name="Young S.K."/>
            <person name="Zeng Q."/>
            <person name="Gargeya S."/>
            <person name="Fitzgerald M."/>
            <person name="Abouelleil A."/>
            <person name="Alvarado L."/>
            <person name="Berlin A.M."/>
            <person name="Chapman S.B."/>
            <person name="Dewar J."/>
            <person name="Goldberg J."/>
            <person name="Griggs A."/>
            <person name="Gujja S."/>
            <person name="Hansen M."/>
            <person name="Howarth C."/>
            <person name="Imamovic A."/>
            <person name="Larimer J."/>
            <person name="McCowan C."/>
            <person name="Murphy C."/>
            <person name="Pearson M."/>
            <person name="Priest M."/>
            <person name="Roberts A."/>
            <person name="Saif S."/>
            <person name="Shea T."/>
            <person name="Sykes S."/>
            <person name="Wortman J."/>
            <person name="Nusbaum C."/>
            <person name="Birren B."/>
        </authorList>
    </citation>
    <scope>NUCLEOTIDE SEQUENCE</scope>
    <source>
        <strain evidence="2">CBS 10737</strain>
    </source>
</reference>
<feature type="region of interest" description="Disordered" evidence="1">
    <location>
        <begin position="129"/>
        <end position="175"/>
    </location>
</feature>
<evidence type="ECO:0000313" key="2">
    <source>
        <dbReference type="EMBL" id="WWC73096.1"/>
    </source>
</evidence>
<dbReference type="EMBL" id="CP144528">
    <property type="protein sequence ID" value="WWC73096.1"/>
    <property type="molecule type" value="Genomic_DNA"/>
</dbReference>
<dbReference type="GeneID" id="30173765"/>
<feature type="compositionally biased region" description="Low complexity" evidence="1">
    <location>
        <begin position="352"/>
        <end position="364"/>
    </location>
</feature>